<dbReference type="CDD" id="cd00320">
    <property type="entry name" value="cpn10"/>
    <property type="match status" value="1"/>
</dbReference>
<dbReference type="InterPro" id="IPR037124">
    <property type="entry name" value="Chaperonin_GroES_sf"/>
</dbReference>
<dbReference type="GO" id="GO:0044183">
    <property type="term" value="F:protein folding chaperone"/>
    <property type="evidence" value="ECO:0007669"/>
    <property type="project" value="InterPro"/>
</dbReference>
<comment type="similarity">
    <text evidence="1">Belongs to the GroES chaperonin family.</text>
</comment>
<dbReference type="InterPro" id="IPR020818">
    <property type="entry name" value="Chaperonin_GroES"/>
</dbReference>
<proteinExistence type="inferred from homology"/>
<evidence type="ECO:0000256" key="2">
    <source>
        <dbReference type="ARBA" id="ARBA00023186"/>
    </source>
</evidence>
<dbReference type="Gene3D" id="2.30.33.40">
    <property type="entry name" value="GroES chaperonin"/>
    <property type="match status" value="1"/>
</dbReference>
<keyword evidence="2" id="KW-0143">Chaperone</keyword>
<dbReference type="AlphaFoldDB" id="Q2PXZ9"/>
<evidence type="ECO:0000256" key="1">
    <source>
        <dbReference type="ARBA" id="ARBA00006975"/>
    </source>
</evidence>
<dbReference type="SUPFAM" id="SSF50129">
    <property type="entry name" value="GroES-like"/>
    <property type="match status" value="1"/>
</dbReference>
<accession>Q2PXZ9</accession>
<organism evidence="3">
    <name type="scientific">uncultured marine bacterium Ant4D5</name>
    <dbReference type="NCBI Taxonomy" id="360428"/>
    <lineage>
        <taxon>Bacteria</taxon>
        <taxon>environmental samples</taxon>
    </lineage>
</organism>
<protein>
    <submittedName>
        <fullName evidence="3">Chaperonin, 10 kDa</fullName>
    </submittedName>
</protein>
<sequence length="131" mass="14514">MSEPRKRLIVVGDRVLIQPEEGEDRTKVGLYLPQTAVDTQAVQGGKVLATGPGNAVAAPTELDEEPWKIGGTVGEPRYVPLQARHGDYAIFFRRAAVEITFERERYLVVPQAAILTLVREEEEGEEILPSF</sequence>
<evidence type="ECO:0000313" key="3">
    <source>
        <dbReference type="EMBL" id="ABC25428.1"/>
    </source>
</evidence>
<dbReference type="Pfam" id="PF00166">
    <property type="entry name" value="Cpn10"/>
    <property type="match status" value="1"/>
</dbReference>
<dbReference type="InterPro" id="IPR011032">
    <property type="entry name" value="GroES-like_sf"/>
</dbReference>
<reference evidence="3" key="1">
    <citation type="journal article" date="2006" name="Appl. Environ. Microbiol.">
        <title>Comparative genomics of DNA fragments from six Antarctic marine planktonic bacteria.</title>
        <authorList>
            <person name="Grzymski J.J."/>
            <person name="Carter B.J."/>
            <person name="DeLong E.F."/>
            <person name="Feldman R.A."/>
            <person name="Ghadiri A."/>
            <person name="Murray A.E."/>
        </authorList>
    </citation>
    <scope>NUCLEOTIDE SEQUENCE</scope>
</reference>
<name>Q2PXZ9_9BACT</name>
<dbReference type="SMART" id="SM00883">
    <property type="entry name" value="Cpn10"/>
    <property type="match status" value="1"/>
</dbReference>
<dbReference type="GO" id="GO:0005524">
    <property type="term" value="F:ATP binding"/>
    <property type="evidence" value="ECO:0007669"/>
    <property type="project" value="InterPro"/>
</dbReference>
<dbReference type="EMBL" id="DQ295242">
    <property type="protein sequence ID" value="ABC25428.1"/>
    <property type="molecule type" value="Genomic_DNA"/>
</dbReference>